<dbReference type="PANTHER" id="PTHR11195">
    <property type="entry name" value="DESTABILASE-RELATED"/>
    <property type="match status" value="1"/>
</dbReference>
<keyword evidence="5" id="KW-0378">Hydrolase</keyword>
<keyword evidence="6" id="KW-0326">Glycosidase</keyword>
<dbReference type="OrthoDB" id="6337871at2759"/>
<dbReference type="PROSITE" id="PS00018">
    <property type="entry name" value="EF_HAND_1"/>
    <property type="match status" value="1"/>
</dbReference>
<feature type="disulfide bond" evidence="7">
    <location>
        <begin position="90"/>
        <end position="96"/>
    </location>
</feature>
<dbReference type="GeneID" id="100116298"/>
<dbReference type="Proteomes" id="UP000002358">
    <property type="component" value="Chromosome 4"/>
</dbReference>
<keyword evidence="3" id="KW-0929">Antimicrobial</keyword>
<evidence type="ECO:0000256" key="2">
    <source>
        <dbReference type="ARBA" id="ARBA00012732"/>
    </source>
</evidence>
<dbReference type="SUPFAM" id="SSF53955">
    <property type="entry name" value="Lysozyme-like"/>
    <property type="match status" value="1"/>
</dbReference>
<dbReference type="AlphaFoldDB" id="A0A7M7TA47"/>
<keyword evidence="10" id="KW-1185">Reference proteome</keyword>
<dbReference type="PANTHER" id="PTHR11195:SF22">
    <property type="entry name" value="LYSOZYME"/>
    <property type="match status" value="1"/>
</dbReference>
<reference evidence="9" key="1">
    <citation type="submission" date="2021-01" db="UniProtKB">
        <authorList>
            <consortium name="EnsemblMetazoa"/>
        </authorList>
    </citation>
    <scope>IDENTIFICATION</scope>
</reference>
<feature type="disulfide bond" evidence="7">
    <location>
        <begin position="41"/>
        <end position="47"/>
    </location>
</feature>
<keyword evidence="4" id="KW-0081">Bacteriolytic enzyme</keyword>
<sequence>MAFKMLAVAGVAVFLAFVSEQAASQGAGAGGLNQVCLGCICEAASGCNTTIGCVGDICGPFHITWGYWSDSGKPTLNGQPASDNNAYANCVNDAYCAARAVQGYMEKYSQDCNNDGTINCDDYARIHYLGGYGCGGALEKRYENAYYNCRNSFAQ</sequence>
<evidence type="ECO:0000256" key="5">
    <source>
        <dbReference type="ARBA" id="ARBA00022801"/>
    </source>
</evidence>
<dbReference type="GO" id="GO:0003796">
    <property type="term" value="F:lysozyme activity"/>
    <property type="evidence" value="ECO:0007669"/>
    <property type="project" value="UniProtKB-EC"/>
</dbReference>
<dbReference type="FunFam" id="1.10.530.10:FF:000019">
    <property type="entry name" value="lysozyme"/>
    <property type="match status" value="1"/>
</dbReference>
<accession>A0A7M7TA47</accession>
<feature type="disulfide bond" evidence="7">
    <location>
        <begin position="53"/>
        <end position="58"/>
    </location>
</feature>
<dbReference type="GO" id="GO:0042742">
    <property type="term" value="P:defense response to bacterium"/>
    <property type="evidence" value="ECO:0007669"/>
    <property type="project" value="UniProtKB-KW"/>
</dbReference>
<dbReference type="EnsemblMetazoa" id="XM_031930421">
    <property type="protein sequence ID" value="XP_031786281"/>
    <property type="gene ID" value="LOC100116298"/>
</dbReference>
<dbReference type="Pfam" id="PF05497">
    <property type="entry name" value="Destabilase"/>
    <property type="match status" value="1"/>
</dbReference>
<dbReference type="InterPro" id="IPR023346">
    <property type="entry name" value="Lysozyme-like_dom_sf"/>
</dbReference>
<dbReference type="PROSITE" id="PS51909">
    <property type="entry name" value="LYSOZYME_I"/>
    <property type="match status" value="1"/>
</dbReference>
<feature type="disulfide bond" evidence="7">
    <location>
        <begin position="36"/>
        <end position="120"/>
    </location>
</feature>
<feature type="signal peptide" evidence="8">
    <location>
        <begin position="1"/>
        <end position="23"/>
    </location>
</feature>
<comment type="catalytic activity">
    <reaction evidence="1">
        <text>Hydrolysis of (1-&gt;4)-beta-linkages between N-acetylmuramic acid and N-acetyl-D-glucosamine residues in a peptidoglycan and between N-acetyl-D-glucosamine residues in chitodextrins.</text>
        <dbReference type="EC" id="3.2.1.17"/>
    </reaction>
</comment>
<evidence type="ECO:0000256" key="8">
    <source>
        <dbReference type="SAM" id="SignalP"/>
    </source>
</evidence>
<dbReference type="CDD" id="cd16890">
    <property type="entry name" value="lyz_i"/>
    <property type="match status" value="1"/>
</dbReference>
<dbReference type="FunCoup" id="A0A7M7TA47">
    <property type="interactions" value="58"/>
</dbReference>
<evidence type="ECO:0000256" key="1">
    <source>
        <dbReference type="ARBA" id="ARBA00000632"/>
    </source>
</evidence>
<evidence type="ECO:0000256" key="6">
    <source>
        <dbReference type="ARBA" id="ARBA00023295"/>
    </source>
</evidence>
<keyword evidence="7" id="KW-1015">Disulfide bond</keyword>
<name>A0A7M7TA47_NASVI</name>
<dbReference type="GO" id="GO:0031640">
    <property type="term" value="P:killing of cells of another organism"/>
    <property type="evidence" value="ECO:0007669"/>
    <property type="project" value="UniProtKB-KW"/>
</dbReference>
<protein>
    <recommendedName>
        <fullName evidence="2">lysozyme</fullName>
        <ecNumber evidence="2">3.2.1.17</ecNumber>
    </recommendedName>
</protein>
<dbReference type="Gene3D" id="1.10.530.10">
    <property type="match status" value="1"/>
</dbReference>
<keyword evidence="8" id="KW-0732">Signal</keyword>
<evidence type="ECO:0000256" key="3">
    <source>
        <dbReference type="ARBA" id="ARBA00022529"/>
    </source>
</evidence>
<dbReference type="EC" id="3.2.1.17" evidence="2"/>
<organism evidence="9 10">
    <name type="scientific">Nasonia vitripennis</name>
    <name type="common">Parasitic wasp</name>
    <dbReference type="NCBI Taxonomy" id="7425"/>
    <lineage>
        <taxon>Eukaryota</taxon>
        <taxon>Metazoa</taxon>
        <taxon>Ecdysozoa</taxon>
        <taxon>Arthropoda</taxon>
        <taxon>Hexapoda</taxon>
        <taxon>Insecta</taxon>
        <taxon>Pterygota</taxon>
        <taxon>Neoptera</taxon>
        <taxon>Endopterygota</taxon>
        <taxon>Hymenoptera</taxon>
        <taxon>Apocrita</taxon>
        <taxon>Proctotrupomorpha</taxon>
        <taxon>Chalcidoidea</taxon>
        <taxon>Pteromalidae</taxon>
        <taxon>Pteromalinae</taxon>
        <taxon>Nasonia</taxon>
    </lineage>
</organism>
<evidence type="ECO:0000256" key="7">
    <source>
        <dbReference type="PIRSR" id="PIRSR608597-3"/>
    </source>
</evidence>
<dbReference type="RefSeq" id="XP_031786281.1">
    <property type="nucleotide sequence ID" value="XM_031930421.2"/>
</dbReference>
<dbReference type="InterPro" id="IPR018247">
    <property type="entry name" value="EF_Hand_1_Ca_BS"/>
</dbReference>
<dbReference type="InterPro" id="IPR008597">
    <property type="entry name" value="Invert_lysozyme"/>
</dbReference>
<feature type="chain" id="PRO_5029508874" description="lysozyme" evidence="8">
    <location>
        <begin position="24"/>
        <end position="155"/>
    </location>
</feature>
<proteinExistence type="predicted"/>
<dbReference type="InParanoid" id="A0A7M7TA47"/>
<evidence type="ECO:0000313" key="9">
    <source>
        <dbReference type="EnsemblMetazoa" id="XP_031786281"/>
    </source>
</evidence>
<evidence type="ECO:0000256" key="4">
    <source>
        <dbReference type="ARBA" id="ARBA00022638"/>
    </source>
</evidence>
<dbReference type="SMR" id="A0A7M7TA47"/>
<evidence type="ECO:0000313" key="10">
    <source>
        <dbReference type="Proteomes" id="UP000002358"/>
    </source>
</evidence>
<dbReference type="KEGG" id="nvi:100116298"/>